<name>A0A026WQ69_OOCBI</name>
<keyword evidence="2" id="KW-1185">Reference proteome</keyword>
<reference evidence="1 2" key="1">
    <citation type="journal article" date="2014" name="Curr. Biol.">
        <title>The genome of the clonal raider ant Cerapachys biroi.</title>
        <authorList>
            <person name="Oxley P.R."/>
            <person name="Ji L."/>
            <person name="Fetter-Pruneda I."/>
            <person name="McKenzie S.K."/>
            <person name="Li C."/>
            <person name="Hu H."/>
            <person name="Zhang G."/>
            <person name="Kronauer D.J."/>
        </authorList>
    </citation>
    <scope>NUCLEOTIDE SEQUENCE [LARGE SCALE GENOMIC DNA]</scope>
</reference>
<evidence type="ECO:0000313" key="2">
    <source>
        <dbReference type="Proteomes" id="UP000053097"/>
    </source>
</evidence>
<organism evidence="1 2">
    <name type="scientific">Ooceraea biroi</name>
    <name type="common">Clonal raider ant</name>
    <name type="synonym">Cerapachys biroi</name>
    <dbReference type="NCBI Taxonomy" id="2015173"/>
    <lineage>
        <taxon>Eukaryota</taxon>
        <taxon>Metazoa</taxon>
        <taxon>Ecdysozoa</taxon>
        <taxon>Arthropoda</taxon>
        <taxon>Hexapoda</taxon>
        <taxon>Insecta</taxon>
        <taxon>Pterygota</taxon>
        <taxon>Neoptera</taxon>
        <taxon>Endopterygota</taxon>
        <taxon>Hymenoptera</taxon>
        <taxon>Apocrita</taxon>
        <taxon>Aculeata</taxon>
        <taxon>Formicoidea</taxon>
        <taxon>Formicidae</taxon>
        <taxon>Dorylinae</taxon>
        <taxon>Ooceraea</taxon>
    </lineage>
</organism>
<protein>
    <submittedName>
        <fullName evidence="1">Uncharacterized protein</fullName>
    </submittedName>
</protein>
<dbReference type="Proteomes" id="UP000053097">
    <property type="component" value="Unassembled WGS sequence"/>
</dbReference>
<proteinExistence type="predicted"/>
<sequence length="52" mass="5822">METIDEVSETGIWKFLVVTRLKSQVQAQWKAADCVVPNIACTGRVDLINSEK</sequence>
<dbReference type="AlphaFoldDB" id="A0A026WQ69"/>
<dbReference type="EMBL" id="KK107151">
    <property type="protein sequence ID" value="EZA57254.1"/>
    <property type="molecule type" value="Genomic_DNA"/>
</dbReference>
<evidence type="ECO:0000313" key="1">
    <source>
        <dbReference type="EMBL" id="EZA57254.1"/>
    </source>
</evidence>
<gene>
    <name evidence="1" type="ORF">X777_02505</name>
</gene>
<accession>A0A026WQ69</accession>